<proteinExistence type="inferred from homology"/>
<dbReference type="AlphaFoldDB" id="A0A2A9MAW7"/>
<protein>
    <recommendedName>
        <fullName evidence="3">Alpha-1,3/1,6-mannosyltransferase ALG2</fullName>
        <ecNumber evidence="3">2.4.1.132</ecNumber>
        <ecNumber evidence="3">2.4.1.257</ecNumber>
    </recommendedName>
    <alternativeName>
        <fullName evidence="3">GDP-Man:Man(1)GlcNAc(2)-PP-Dol alpha-1,3-mannosyltransferase</fullName>
    </alternativeName>
</protein>
<keyword evidence="6" id="KW-1185">Reference proteome</keyword>
<evidence type="ECO:0000259" key="4">
    <source>
        <dbReference type="Pfam" id="PF00534"/>
    </source>
</evidence>
<dbReference type="PANTHER" id="PTHR45918">
    <property type="entry name" value="ALPHA-1,3/1,6-MANNOSYLTRANSFERASE ALG2"/>
    <property type="match status" value="1"/>
</dbReference>
<dbReference type="PANTHER" id="PTHR45918:SF1">
    <property type="entry name" value="ALPHA-1,3_1,6-MANNOSYLTRANSFERASE ALG2"/>
    <property type="match status" value="1"/>
</dbReference>
<dbReference type="STRING" id="94643.A0A2A9MAW7"/>
<evidence type="ECO:0000256" key="3">
    <source>
        <dbReference type="RuleBase" id="RU367136"/>
    </source>
</evidence>
<dbReference type="GO" id="GO:0004378">
    <property type="term" value="F:GDP-Man:Man(1)GlcNAc(2)-PP-Dol alpha-1,3-mannosyltransferase activity"/>
    <property type="evidence" value="ECO:0007669"/>
    <property type="project" value="UniProtKB-UniRule"/>
</dbReference>
<evidence type="ECO:0000313" key="5">
    <source>
        <dbReference type="EMBL" id="PFH35029.1"/>
    </source>
</evidence>
<comment type="function">
    <text evidence="3">Mannosylates Man(2)GlcNAc(2)-dolichol diphosphate and Man(1)GlcNAc(2)-dolichol diphosphate to form Man(3)GlcNAc(2)-dolichol diphosphate.</text>
</comment>
<evidence type="ECO:0000256" key="1">
    <source>
        <dbReference type="ARBA" id="ARBA00022676"/>
    </source>
</evidence>
<dbReference type="EC" id="2.4.1.132" evidence="3"/>
<keyword evidence="3" id="KW-0812">Transmembrane</keyword>
<comment type="similarity">
    <text evidence="3">Belongs to the glycosyltransferase group 1 family.</text>
</comment>
<feature type="domain" description="Glycosyl transferase family 1" evidence="4">
    <location>
        <begin position="272"/>
        <end position="458"/>
    </location>
</feature>
<keyword evidence="3" id="KW-1133">Transmembrane helix</keyword>
<keyword evidence="1 3" id="KW-0328">Glycosyltransferase</keyword>
<reference evidence="5 6" key="1">
    <citation type="submission" date="2017-09" db="EMBL/GenBank/DDBJ databases">
        <title>Genome sequencing of Besnoitia besnoiti strain Bb-Ger1.</title>
        <authorList>
            <person name="Schares G."/>
            <person name="Venepally P."/>
            <person name="Lorenzi H.A."/>
        </authorList>
    </citation>
    <scope>NUCLEOTIDE SEQUENCE [LARGE SCALE GENOMIC DNA]</scope>
    <source>
        <strain evidence="5 6">Bb-Ger1</strain>
    </source>
</reference>
<comment type="pathway">
    <text evidence="3">Protein modification; protein glycosylation.</text>
</comment>
<sequence length="480" mass="53992">MERRAVKMERERKGSGKVTFVHLDLGLGGAEQLVVYAALAMQQEAAKSAENFGNSQESASAERDAQEVEDAGYDVEILTTHHDTTRCFPATVDGRLRVSVYGRFLPRSLGARAVALCSLLRMLWLCLVLLVTGRWRRRVIFCDQVSAINPLLSFFTEKLVFYAHFPDMLLAARRDKQPQGVIARIKALYRALLDAVEQATTGRCDVLLFNSRFTEATYRRSFPSMRFPRNAVLYPPVDTRAADAFLQSFSREACVKRLKRLPEFKHFDFSVPFAFSLNRYEAKKGLPLALQALAEAQQRGVASGTLNLVVAGGFDGRLRECVEIYGDLVRLGREQLNFEVLTDTQAPSSSRETAQKTQLLLLKNISDETRQCLMAACLCVIYTPHEEHFGMVPCEAMALGCPVIASDSGGPRESVLHGETGFLCEHDAQSFGDALLRIVRMQRETAEAYEDMRRAGRRHAKEKFSFEVFRARLRQLINED</sequence>
<dbReference type="UniPathway" id="UPA00378"/>
<dbReference type="EMBL" id="NWUJ01000005">
    <property type="protein sequence ID" value="PFH35029.1"/>
    <property type="molecule type" value="Genomic_DNA"/>
</dbReference>
<keyword evidence="2 3" id="KW-0808">Transferase</keyword>
<dbReference type="SUPFAM" id="SSF53756">
    <property type="entry name" value="UDP-Glycosyltransferase/glycogen phosphorylase"/>
    <property type="match status" value="1"/>
</dbReference>
<dbReference type="EC" id="2.4.1.257" evidence="3"/>
<dbReference type="InterPro" id="IPR027054">
    <property type="entry name" value="ALG2"/>
</dbReference>
<keyword evidence="3" id="KW-0472">Membrane</keyword>
<dbReference type="RefSeq" id="XP_029219038.1">
    <property type="nucleotide sequence ID" value="XM_029364330.1"/>
</dbReference>
<dbReference type="InterPro" id="IPR001296">
    <property type="entry name" value="Glyco_trans_1"/>
</dbReference>
<comment type="caution">
    <text evidence="5">The sequence shown here is derived from an EMBL/GenBank/DDBJ whole genome shotgun (WGS) entry which is preliminary data.</text>
</comment>
<dbReference type="GeneID" id="40310844"/>
<comment type="catalytic activity">
    <reaction evidence="3">
        <text>a beta-D-Man-(1-&gt;4)-beta-D-GlcNAc-(1-&gt;4)-alpha-D-GlcNAc-diphospho-di-trans,poly-cis-dolichol + GDP-alpha-D-mannose = an alpha-D-Man-(1-&gt;3)-beta-D-Man-(1-&gt;4)-beta-D-GlcNAc-(1-&gt;4)-alpha-D-GlcNAc-diphospho-di-trans,poly-cis-dolichol + GDP + H(+)</text>
        <dbReference type="Rhea" id="RHEA:29515"/>
        <dbReference type="Rhea" id="RHEA-COMP:19511"/>
        <dbReference type="Rhea" id="RHEA-COMP:19513"/>
        <dbReference type="ChEBI" id="CHEBI:15378"/>
        <dbReference type="ChEBI" id="CHEBI:57527"/>
        <dbReference type="ChEBI" id="CHEBI:58189"/>
        <dbReference type="ChEBI" id="CHEBI:58472"/>
        <dbReference type="ChEBI" id="CHEBI:132510"/>
        <dbReference type="EC" id="2.4.1.132"/>
    </reaction>
    <physiologicalReaction direction="left-to-right" evidence="3">
        <dbReference type="Rhea" id="RHEA:29516"/>
    </physiologicalReaction>
</comment>
<dbReference type="GO" id="GO:0005789">
    <property type="term" value="C:endoplasmic reticulum membrane"/>
    <property type="evidence" value="ECO:0007669"/>
    <property type="project" value="UniProtKB-SubCell"/>
</dbReference>
<accession>A0A2A9MAW7</accession>
<comment type="catalytic activity">
    <reaction evidence="3">
        <text>an alpha-D-Man-(1-&gt;3)-beta-D-Man-(1-&gt;4)-beta-D-GlcNAc-(1-&gt;4)-alpha-D-GlcNAc-diphospho-di-trans,poly-cis-dolichol + GDP-alpha-D-mannose = an alpha-D-Man-(1-&gt;3)-[alpha-D-Man-(1-&gt;6)]-beta-D-Man-(1-&gt;4)-beta-D-GlcNAc-(1-&gt;4)-alpha-D-GlcNAc-diphospho-di-trans,poly-cis-dolichol + GDP + H(+)</text>
        <dbReference type="Rhea" id="RHEA:29519"/>
        <dbReference type="Rhea" id="RHEA-COMP:19513"/>
        <dbReference type="Rhea" id="RHEA-COMP:19515"/>
        <dbReference type="ChEBI" id="CHEBI:15378"/>
        <dbReference type="ChEBI" id="CHEBI:57527"/>
        <dbReference type="ChEBI" id="CHEBI:58189"/>
        <dbReference type="ChEBI" id="CHEBI:132510"/>
        <dbReference type="ChEBI" id="CHEBI:132511"/>
        <dbReference type="EC" id="2.4.1.257"/>
    </reaction>
    <physiologicalReaction direction="left-to-right" evidence="3">
        <dbReference type="Rhea" id="RHEA:29520"/>
    </physiologicalReaction>
</comment>
<dbReference type="OrthoDB" id="448893at2759"/>
<organism evidence="5 6">
    <name type="scientific">Besnoitia besnoiti</name>
    <name type="common">Apicomplexan protozoan</name>
    <dbReference type="NCBI Taxonomy" id="94643"/>
    <lineage>
        <taxon>Eukaryota</taxon>
        <taxon>Sar</taxon>
        <taxon>Alveolata</taxon>
        <taxon>Apicomplexa</taxon>
        <taxon>Conoidasida</taxon>
        <taxon>Coccidia</taxon>
        <taxon>Eucoccidiorida</taxon>
        <taxon>Eimeriorina</taxon>
        <taxon>Sarcocystidae</taxon>
        <taxon>Besnoitia</taxon>
    </lineage>
</organism>
<dbReference type="Pfam" id="PF00534">
    <property type="entry name" value="Glycos_transf_1"/>
    <property type="match status" value="1"/>
</dbReference>
<evidence type="ECO:0000256" key="2">
    <source>
        <dbReference type="ARBA" id="ARBA00022679"/>
    </source>
</evidence>
<dbReference type="KEGG" id="bbes:BESB_059160"/>
<comment type="subcellular location">
    <subcellularLocation>
        <location evidence="3">Endoplasmic reticulum membrane</location>
        <topology evidence="3">Single-pass membrane protein</topology>
    </subcellularLocation>
</comment>
<dbReference type="GO" id="GO:0102704">
    <property type="term" value="F:GDP-Man:Man(2)GlcNAc(2)-PP-Dol alpha-1,6-mannosyltransferase activity"/>
    <property type="evidence" value="ECO:0007669"/>
    <property type="project" value="UniProtKB-UniRule"/>
</dbReference>
<dbReference type="Gene3D" id="3.40.50.2000">
    <property type="entry name" value="Glycogen Phosphorylase B"/>
    <property type="match status" value="1"/>
</dbReference>
<dbReference type="Proteomes" id="UP000224006">
    <property type="component" value="Chromosome V"/>
</dbReference>
<name>A0A2A9MAW7_BESBE</name>
<dbReference type="VEuPathDB" id="ToxoDB:BESB_059160"/>
<gene>
    <name evidence="5" type="ORF">BESB_059160</name>
</gene>
<feature type="transmembrane region" description="Helical" evidence="3">
    <location>
        <begin position="113"/>
        <end position="135"/>
    </location>
</feature>
<evidence type="ECO:0000313" key="6">
    <source>
        <dbReference type="Proteomes" id="UP000224006"/>
    </source>
</evidence>